<proteinExistence type="predicted"/>
<protein>
    <submittedName>
        <fullName evidence="1">Uncharacterized protein</fullName>
    </submittedName>
</protein>
<evidence type="ECO:0000313" key="1">
    <source>
        <dbReference type="EMBL" id="XKR69624.1"/>
    </source>
</evidence>
<name>A0ACD5FNX7_STAHY</name>
<keyword evidence="2" id="KW-1185">Reference proteome</keyword>
<reference evidence="1" key="1">
    <citation type="submission" date="2024-09" db="EMBL/GenBank/DDBJ databases">
        <authorList>
            <person name="Gagne-Thivierge C."/>
        </authorList>
    </citation>
    <scope>NUCLEOTIDE SEQUENCE</scope>
    <source>
        <strain evidence="1">SC310</strain>
    </source>
</reference>
<accession>A0ACD5FNX7</accession>
<evidence type="ECO:0000313" key="2">
    <source>
        <dbReference type="Proteomes" id="UP001234913"/>
    </source>
</evidence>
<organism evidence="1 2">
    <name type="scientific">Staphylococcus hyicus</name>
    <dbReference type="NCBI Taxonomy" id="1284"/>
    <lineage>
        <taxon>Bacteria</taxon>
        <taxon>Bacillati</taxon>
        <taxon>Bacillota</taxon>
        <taxon>Bacilli</taxon>
        <taxon>Bacillales</taxon>
        <taxon>Staphylococcaceae</taxon>
        <taxon>Staphylococcus</taxon>
    </lineage>
</organism>
<gene>
    <name evidence="1" type="ORF">QUC96_001880</name>
</gene>
<dbReference type="EMBL" id="CP171742">
    <property type="protein sequence ID" value="XKR69624.1"/>
    <property type="molecule type" value="Genomic_DNA"/>
</dbReference>
<dbReference type="Proteomes" id="UP001234913">
    <property type="component" value="Chromosome"/>
</dbReference>
<sequence length="44" mass="5107">MKNLKFIDLVLENCGSVRLEEKDVIMFHIAGVTESRVIISLKWM</sequence>